<sequence length="41" mass="4306">MALRAHQPLTLALCGGMMGNAFACIAANELSLSVPRCYPGR</sequence>
<organism evidence="1 2">
    <name type="scientific">Pseudorhizobium endolithicum</name>
    <dbReference type="NCBI Taxonomy" id="1191678"/>
    <lineage>
        <taxon>Bacteria</taxon>
        <taxon>Pseudomonadati</taxon>
        <taxon>Pseudomonadota</taxon>
        <taxon>Alphaproteobacteria</taxon>
        <taxon>Hyphomicrobiales</taxon>
        <taxon>Rhizobiaceae</taxon>
        <taxon>Rhizobium/Agrobacterium group</taxon>
        <taxon>Pseudorhizobium</taxon>
    </lineage>
</organism>
<dbReference type="EMBL" id="CABFWF030000011">
    <property type="protein sequence ID" value="CAD7036822.1"/>
    <property type="molecule type" value="Genomic_DNA"/>
</dbReference>
<protein>
    <submittedName>
        <fullName evidence="1">Uncharacterized protein</fullName>
    </submittedName>
</protein>
<keyword evidence="2" id="KW-1185">Reference proteome</keyword>
<comment type="caution">
    <text evidence="1">The sequence shown here is derived from an EMBL/GenBank/DDBJ whole genome shotgun (WGS) entry which is preliminary data.</text>
</comment>
<evidence type="ECO:0000313" key="1">
    <source>
        <dbReference type="EMBL" id="CAD7036822.1"/>
    </source>
</evidence>
<name>A0ABM8PLQ1_9HYPH</name>
<accession>A0ABM8PLQ1</accession>
<evidence type="ECO:0000313" key="2">
    <source>
        <dbReference type="Proteomes" id="UP000606921"/>
    </source>
</evidence>
<gene>
    <name evidence="1" type="ORF">REJC140_03583</name>
</gene>
<reference evidence="1 2" key="1">
    <citation type="submission" date="2020-11" db="EMBL/GenBank/DDBJ databases">
        <authorList>
            <person name="Lassalle F."/>
        </authorList>
    </citation>
    <scope>NUCLEOTIDE SEQUENCE [LARGE SCALE GENOMIC DNA]</scope>
    <source>
        <strain evidence="1 2">JC140</strain>
    </source>
</reference>
<proteinExistence type="predicted"/>
<dbReference type="Proteomes" id="UP000606921">
    <property type="component" value="Unassembled WGS sequence"/>
</dbReference>